<feature type="compositionally biased region" description="Low complexity" evidence="1">
    <location>
        <begin position="9"/>
        <end position="22"/>
    </location>
</feature>
<dbReference type="RefSeq" id="XP_062676835.1">
    <property type="nucleotide sequence ID" value="XM_062829975.1"/>
</dbReference>
<dbReference type="EMBL" id="JAUEPP010000010">
    <property type="protein sequence ID" value="KAK3334669.1"/>
    <property type="molecule type" value="Genomic_DNA"/>
</dbReference>
<gene>
    <name evidence="2" type="ORF">B0H65DRAFT_553600</name>
</gene>
<evidence type="ECO:0000313" key="2">
    <source>
        <dbReference type="EMBL" id="KAK3334669.1"/>
    </source>
</evidence>
<protein>
    <submittedName>
        <fullName evidence="2">Uncharacterized protein</fullName>
    </submittedName>
</protein>
<organism evidence="2 3">
    <name type="scientific">Neurospora tetraspora</name>
    <dbReference type="NCBI Taxonomy" id="94610"/>
    <lineage>
        <taxon>Eukaryota</taxon>
        <taxon>Fungi</taxon>
        <taxon>Dikarya</taxon>
        <taxon>Ascomycota</taxon>
        <taxon>Pezizomycotina</taxon>
        <taxon>Sordariomycetes</taxon>
        <taxon>Sordariomycetidae</taxon>
        <taxon>Sordariales</taxon>
        <taxon>Sordariaceae</taxon>
        <taxon>Neurospora</taxon>
    </lineage>
</organism>
<dbReference type="GeneID" id="87867129"/>
<dbReference type="AlphaFoldDB" id="A0AAE0MKP7"/>
<keyword evidence="3" id="KW-1185">Reference proteome</keyword>
<evidence type="ECO:0000256" key="1">
    <source>
        <dbReference type="SAM" id="MobiDB-lite"/>
    </source>
</evidence>
<reference evidence="2" key="1">
    <citation type="journal article" date="2023" name="Mol. Phylogenet. Evol.">
        <title>Genome-scale phylogeny and comparative genomics of the fungal order Sordariales.</title>
        <authorList>
            <person name="Hensen N."/>
            <person name="Bonometti L."/>
            <person name="Westerberg I."/>
            <person name="Brannstrom I.O."/>
            <person name="Guillou S."/>
            <person name="Cros-Aarteil S."/>
            <person name="Calhoun S."/>
            <person name="Haridas S."/>
            <person name="Kuo A."/>
            <person name="Mondo S."/>
            <person name="Pangilinan J."/>
            <person name="Riley R."/>
            <person name="LaButti K."/>
            <person name="Andreopoulos B."/>
            <person name="Lipzen A."/>
            <person name="Chen C."/>
            <person name="Yan M."/>
            <person name="Daum C."/>
            <person name="Ng V."/>
            <person name="Clum A."/>
            <person name="Steindorff A."/>
            <person name="Ohm R.A."/>
            <person name="Martin F."/>
            <person name="Silar P."/>
            <person name="Natvig D.O."/>
            <person name="Lalanne C."/>
            <person name="Gautier V."/>
            <person name="Ament-Velasquez S.L."/>
            <person name="Kruys A."/>
            <person name="Hutchinson M.I."/>
            <person name="Powell A.J."/>
            <person name="Barry K."/>
            <person name="Miller A.N."/>
            <person name="Grigoriev I.V."/>
            <person name="Debuchy R."/>
            <person name="Gladieux P."/>
            <person name="Hiltunen Thoren M."/>
            <person name="Johannesson H."/>
        </authorList>
    </citation>
    <scope>NUCLEOTIDE SEQUENCE</scope>
    <source>
        <strain evidence="2">CBS 560.94</strain>
    </source>
</reference>
<name>A0AAE0MKP7_9PEZI</name>
<reference evidence="2" key="2">
    <citation type="submission" date="2023-06" db="EMBL/GenBank/DDBJ databases">
        <authorList>
            <consortium name="Lawrence Berkeley National Laboratory"/>
            <person name="Haridas S."/>
            <person name="Hensen N."/>
            <person name="Bonometti L."/>
            <person name="Westerberg I."/>
            <person name="Brannstrom I.O."/>
            <person name="Guillou S."/>
            <person name="Cros-Aarteil S."/>
            <person name="Calhoun S."/>
            <person name="Kuo A."/>
            <person name="Mondo S."/>
            <person name="Pangilinan J."/>
            <person name="Riley R."/>
            <person name="Labutti K."/>
            <person name="Andreopoulos B."/>
            <person name="Lipzen A."/>
            <person name="Chen C."/>
            <person name="Yanf M."/>
            <person name="Daum C."/>
            <person name="Ng V."/>
            <person name="Clum A."/>
            <person name="Steindorff A."/>
            <person name="Ohm R."/>
            <person name="Martin F."/>
            <person name="Silar P."/>
            <person name="Natvig D."/>
            <person name="Lalanne C."/>
            <person name="Gautier V."/>
            <person name="Ament-Velasquez S.L."/>
            <person name="Kruys A."/>
            <person name="Hutchinson M.I."/>
            <person name="Powell A.J."/>
            <person name="Barry K."/>
            <person name="Miller A.N."/>
            <person name="Grigoriev I.V."/>
            <person name="Debuchy R."/>
            <person name="Gladieux P."/>
            <person name="Thoren M.H."/>
            <person name="Johannesson H."/>
        </authorList>
    </citation>
    <scope>NUCLEOTIDE SEQUENCE</scope>
    <source>
        <strain evidence="2">CBS 560.94</strain>
    </source>
</reference>
<sequence>MAPSPPPALLATRASPTTTTPITPATTCDHLGIYALPQIVGDEPQNKTLLRDASIFAVPNWNESLVGMTACCGGSNTENHNINTENEGVYVGGPEKCELWCLIPDEFLYENGTDDRNGNDAKKRNPGSVAASLMESCVKREGNITEDFITIWQVKDAEGSAAAWRGKMSMKMVVTGVVGWGVMLGGLFA</sequence>
<comment type="caution">
    <text evidence="2">The sequence shown here is derived from an EMBL/GenBank/DDBJ whole genome shotgun (WGS) entry which is preliminary data.</text>
</comment>
<accession>A0AAE0MKP7</accession>
<dbReference type="Proteomes" id="UP001278500">
    <property type="component" value="Unassembled WGS sequence"/>
</dbReference>
<evidence type="ECO:0000313" key="3">
    <source>
        <dbReference type="Proteomes" id="UP001278500"/>
    </source>
</evidence>
<proteinExistence type="predicted"/>
<feature type="region of interest" description="Disordered" evidence="1">
    <location>
        <begin position="1"/>
        <end position="22"/>
    </location>
</feature>